<name>A0A327NPW7_9BACT</name>
<dbReference type="AlphaFoldDB" id="A0A327NPW7"/>
<accession>A0A327NPW7</accession>
<dbReference type="OrthoDB" id="1521709at2"/>
<organism evidence="1 2">
    <name type="scientific">Spirosoma telluris</name>
    <dbReference type="NCBI Taxonomy" id="2183553"/>
    <lineage>
        <taxon>Bacteria</taxon>
        <taxon>Pseudomonadati</taxon>
        <taxon>Bacteroidota</taxon>
        <taxon>Cytophagia</taxon>
        <taxon>Cytophagales</taxon>
        <taxon>Cytophagaceae</taxon>
        <taxon>Spirosoma</taxon>
    </lineage>
</organism>
<dbReference type="Proteomes" id="UP000249016">
    <property type="component" value="Unassembled WGS sequence"/>
</dbReference>
<dbReference type="InterPro" id="IPR026341">
    <property type="entry name" value="T9SS_type_B"/>
</dbReference>
<keyword evidence="2" id="KW-1185">Reference proteome</keyword>
<gene>
    <name evidence="1" type="ORF">HMF3257_11480</name>
</gene>
<proteinExistence type="predicted"/>
<reference evidence="1 2" key="1">
    <citation type="submission" date="2018-06" db="EMBL/GenBank/DDBJ databases">
        <title>Spirosoma sp. HMF3257 Genome sequencing and assembly.</title>
        <authorList>
            <person name="Kang H."/>
            <person name="Cha I."/>
            <person name="Kim H."/>
            <person name="Kang J."/>
            <person name="Joh K."/>
        </authorList>
    </citation>
    <scope>NUCLEOTIDE SEQUENCE [LARGE SCALE GENOMIC DNA]</scope>
    <source>
        <strain evidence="1 2">HMF3257</strain>
    </source>
</reference>
<protein>
    <recommendedName>
        <fullName evidence="3">Gliding motility-associated C-terminal domain-containing protein</fullName>
    </recommendedName>
</protein>
<sequence>MVRINQFFRQFILCAILLFQVYDSLSQCNQTYAWASWKNFSGTTATGTISINSKVVSVTMAANYTFSSTPTISNFNSFKKYIGYSSIPNSTVPRTTWSIGTGGVTSMCFSEPVTNPVLLITSLGSTILKASLRFSEQYVILYDAGRMTFIDSYSLSGKEGNVIVLFPGIFTCLTIYSETPEYYTNITWGMQVPITPITILDTPKECGSVTLTANGGKSYEWNGGQNTTSAINTVTTTGIYSVTATDQNGCKTIALKNVPTIPKTVLKTTVNKTICQGESYSGYSSSGTYIDSLTSTYGCDSIRTLNLSVLATPTIKLDNNKIICNGQAVELTPSMTSTNLPYTYKWSTNETTPSILAKSAGVYSVTVVNGTCSSVASTSVTVNPPPTILPNETRTCDDNVLVAGGLDSNLSYLWEHAGETTPTITVHEPGTYTVKITNAFNCSAVRTIQITGSCLTNVFAPDSFTPNQDQMNDTFKLFVKNGTQLGLTIYNRWGDVLYSESGATAQWDGKYKGDDCLTGMYGYKLTYKASGSNEVLEHKGTVLLVR</sequence>
<comment type="caution">
    <text evidence="1">The sequence shown here is derived from an EMBL/GenBank/DDBJ whole genome shotgun (WGS) entry which is preliminary data.</text>
</comment>
<evidence type="ECO:0000313" key="1">
    <source>
        <dbReference type="EMBL" id="RAI74728.1"/>
    </source>
</evidence>
<dbReference type="EMBL" id="QLII01000001">
    <property type="protein sequence ID" value="RAI74728.1"/>
    <property type="molecule type" value="Genomic_DNA"/>
</dbReference>
<dbReference type="Pfam" id="PF13585">
    <property type="entry name" value="CHU_C"/>
    <property type="match status" value="1"/>
</dbReference>
<dbReference type="NCBIfam" id="TIGR04131">
    <property type="entry name" value="Bac_Flav_CTERM"/>
    <property type="match status" value="1"/>
</dbReference>
<evidence type="ECO:0008006" key="3">
    <source>
        <dbReference type="Google" id="ProtNLM"/>
    </source>
</evidence>
<evidence type="ECO:0000313" key="2">
    <source>
        <dbReference type="Proteomes" id="UP000249016"/>
    </source>
</evidence>